<dbReference type="PANTHER" id="PTHR13390:SF0">
    <property type="entry name" value="LIPID DROPLET-ASSOCIATED HYDROLASE"/>
    <property type="match status" value="1"/>
</dbReference>
<name>A0A9W8G6R9_9FUNG</name>
<dbReference type="AlphaFoldDB" id="A0A9W8G6R9"/>
<dbReference type="Gene3D" id="3.40.50.1820">
    <property type="entry name" value="alpha/beta hydrolase"/>
    <property type="match status" value="1"/>
</dbReference>
<comment type="caution">
    <text evidence="5">The sequence shown here is derived from an EMBL/GenBank/DDBJ whole genome shotgun (WGS) entry which is preliminary data.</text>
</comment>
<keyword evidence="3" id="KW-0551">Lipid droplet</keyword>
<sequence>MTFASLLPLPQRSSWTVGGELQETLFWPCTGSSPRAVMLLIPGNPGLIDFYIDFCNALHTKFPQDLDIVGVSHLGHTRFSDNRGMVHRPRKVYGLDDQVANIVAVFDELHSVYKMDQPKMLLCGHSVGCYLAQKIVECRGERVDRVFSLFPAVDNIAEAPRGRQLRLMFKPGIRQVVAGAVGVLRWLLPASAITKLASLSNSLGESNTRLVVDKMLHGACVNNVLKMAADEMQDIKAMNHELYSTLGGKFVMYYGVDDMWVPENRYWKMFKINTKGKVALCSSGISHAFVTAHSAKMAVIMIKMLANELEAEIIE</sequence>
<comment type="subcellular location">
    <subcellularLocation>
        <location evidence="1">Lipid droplet</location>
    </subcellularLocation>
</comment>
<dbReference type="Proteomes" id="UP001151518">
    <property type="component" value="Unassembled WGS sequence"/>
</dbReference>
<protein>
    <recommendedName>
        <fullName evidence="7">Lipid droplet-associated hydrolase</fullName>
    </recommendedName>
</protein>
<dbReference type="InterPro" id="IPR029058">
    <property type="entry name" value="AB_hydrolase_fold"/>
</dbReference>
<dbReference type="EMBL" id="JANBTW010000008">
    <property type="protein sequence ID" value="KAJ2679917.1"/>
    <property type="molecule type" value="Genomic_DNA"/>
</dbReference>
<dbReference type="GO" id="GO:0005811">
    <property type="term" value="C:lipid droplet"/>
    <property type="evidence" value="ECO:0007669"/>
    <property type="project" value="UniProtKB-SubCell"/>
</dbReference>
<dbReference type="GO" id="GO:0016298">
    <property type="term" value="F:lipase activity"/>
    <property type="evidence" value="ECO:0007669"/>
    <property type="project" value="InterPro"/>
</dbReference>
<reference evidence="5" key="1">
    <citation type="submission" date="2022-07" db="EMBL/GenBank/DDBJ databases">
        <title>Phylogenomic reconstructions and comparative analyses of Kickxellomycotina fungi.</title>
        <authorList>
            <person name="Reynolds N.K."/>
            <person name="Stajich J.E."/>
            <person name="Barry K."/>
            <person name="Grigoriev I.V."/>
            <person name="Crous P."/>
            <person name="Smith M.E."/>
        </authorList>
    </citation>
    <scope>NUCLEOTIDE SEQUENCE</scope>
    <source>
        <strain evidence="5">NRRL 3115</strain>
    </source>
</reference>
<accession>A0A9W8G6R9</accession>
<dbReference type="OrthoDB" id="448051at2759"/>
<dbReference type="Pfam" id="PF10230">
    <property type="entry name" value="LIDHydrolase"/>
    <property type="match status" value="1"/>
</dbReference>
<evidence type="ECO:0000256" key="4">
    <source>
        <dbReference type="ARBA" id="ARBA00022801"/>
    </source>
</evidence>
<dbReference type="InterPro" id="IPR019363">
    <property type="entry name" value="LDAH"/>
</dbReference>
<gene>
    <name evidence="5" type="ORF">GGI25_001106</name>
</gene>
<dbReference type="GO" id="GO:0019915">
    <property type="term" value="P:lipid storage"/>
    <property type="evidence" value="ECO:0007669"/>
    <property type="project" value="InterPro"/>
</dbReference>
<evidence type="ECO:0000313" key="6">
    <source>
        <dbReference type="Proteomes" id="UP001151518"/>
    </source>
</evidence>
<dbReference type="SUPFAM" id="SSF53474">
    <property type="entry name" value="alpha/beta-Hydrolases"/>
    <property type="match status" value="1"/>
</dbReference>
<organism evidence="5 6">
    <name type="scientific">Coemansia spiralis</name>
    <dbReference type="NCBI Taxonomy" id="417178"/>
    <lineage>
        <taxon>Eukaryota</taxon>
        <taxon>Fungi</taxon>
        <taxon>Fungi incertae sedis</taxon>
        <taxon>Zoopagomycota</taxon>
        <taxon>Kickxellomycotina</taxon>
        <taxon>Kickxellomycetes</taxon>
        <taxon>Kickxellales</taxon>
        <taxon>Kickxellaceae</taxon>
        <taxon>Coemansia</taxon>
    </lineage>
</organism>
<comment type="similarity">
    <text evidence="2">Belongs to the AB hydrolase superfamily. LDAH family.</text>
</comment>
<dbReference type="PANTHER" id="PTHR13390">
    <property type="entry name" value="LIPASE"/>
    <property type="match status" value="1"/>
</dbReference>
<evidence type="ECO:0000313" key="5">
    <source>
        <dbReference type="EMBL" id="KAJ2679917.1"/>
    </source>
</evidence>
<evidence type="ECO:0000256" key="1">
    <source>
        <dbReference type="ARBA" id="ARBA00004502"/>
    </source>
</evidence>
<evidence type="ECO:0008006" key="7">
    <source>
        <dbReference type="Google" id="ProtNLM"/>
    </source>
</evidence>
<proteinExistence type="inferred from homology"/>
<keyword evidence="4" id="KW-0378">Hydrolase</keyword>
<evidence type="ECO:0000256" key="2">
    <source>
        <dbReference type="ARBA" id="ARBA00008300"/>
    </source>
</evidence>
<evidence type="ECO:0000256" key="3">
    <source>
        <dbReference type="ARBA" id="ARBA00022677"/>
    </source>
</evidence>